<gene>
    <name evidence="2" type="ORF">GA0070623_1544</name>
</gene>
<evidence type="ECO:0000313" key="3">
    <source>
        <dbReference type="Proteomes" id="UP000198226"/>
    </source>
</evidence>
<organism evidence="2 3">
    <name type="scientific">Micromonospora rifamycinica</name>
    <dbReference type="NCBI Taxonomy" id="291594"/>
    <lineage>
        <taxon>Bacteria</taxon>
        <taxon>Bacillati</taxon>
        <taxon>Actinomycetota</taxon>
        <taxon>Actinomycetes</taxon>
        <taxon>Micromonosporales</taxon>
        <taxon>Micromonosporaceae</taxon>
        <taxon>Micromonospora</taxon>
    </lineage>
</organism>
<dbReference type="EMBL" id="LT607752">
    <property type="protein sequence ID" value="SCG48126.1"/>
    <property type="molecule type" value="Genomic_DNA"/>
</dbReference>
<dbReference type="Pfam" id="PF19493">
    <property type="entry name" value="Trypco1"/>
    <property type="match status" value="1"/>
</dbReference>
<dbReference type="InterPro" id="IPR045794">
    <property type="entry name" value="Trypco1"/>
</dbReference>
<proteinExistence type="predicted"/>
<sequence>MVEFLAVPLDDGGTVLVEVDEVEGRPGVVKAGRPGEVLTRAAQSMEAALQPVTAAARAALGELRRVQPDEVTIEFGVQFRTELGAVIARSSGECNLKVTMRWSAPAERTA</sequence>
<evidence type="ECO:0000313" key="2">
    <source>
        <dbReference type="EMBL" id="SCG48126.1"/>
    </source>
</evidence>
<keyword evidence="3" id="KW-1185">Reference proteome</keyword>
<dbReference type="NCBIfam" id="NF041216">
    <property type="entry name" value="CU044_2847_fam"/>
    <property type="match status" value="1"/>
</dbReference>
<dbReference type="OrthoDB" id="5007906at2"/>
<dbReference type="AlphaFoldDB" id="A0A120F9K5"/>
<protein>
    <recommendedName>
        <fullName evidence="1">Trypsin-co-occurring domain-containing protein</fullName>
    </recommendedName>
</protein>
<dbReference type="Proteomes" id="UP000198226">
    <property type="component" value="Chromosome I"/>
</dbReference>
<evidence type="ECO:0000259" key="1">
    <source>
        <dbReference type="Pfam" id="PF19493"/>
    </source>
</evidence>
<reference evidence="3" key="1">
    <citation type="submission" date="2016-06" db="EMBL/GenBank/DDBJ databases">
        <authorList>
            <person name="Varghese N."/>
            <person name="Submissions Spin"/>
        </authorList>
    </citation>
    <scope>NUCLEOTIDE SEQUENCE [LARGE SCALE GENOMIC DNA]</scope>
    <source>
        <strain evidence="3">DSM 44983</strain>
    </source>
</reference>
<name>A0A120F9K5_9ACTN</name>
<feature type="domain" description="Trypsin-co-occurring" evidence="1">
    <location>
        <begin position="7"/>
        <end position="103"/>
    </location>
</feature>
<accession>A0A120F9K5</accession>
<dbReference type="RefSeq" id="WP_067304254.1">
    <property type="nucleotide sequence ID" value="NZ_LRMV01000022.1"/>
</dbReference>